<dbReference type="STRING" id="1963862.B4O97_04915"/>
<evidence type="ECO:0000259" key="2">
    <source>
        <dbReference type="Pfam" id="PF09832"/>
    </source>
</evidence>
<feature type="signal peptide" evidence="1">
    <location>
        <begin position="1"/>
        <end position="20"/>
    </location>
</feature>
<dbReference type="Pfam" id="PF09832">
    <property type="entry name" value="DUF2059"/>
    <property type="match status" value="1"/>
</dbReference>
<dbReference type="Proteomes" id="UP000192343">
    <property type="component" value="Unassembled WGS sequence"/>
</dbReference>
<dbReference type="RefSeq" id="WP_083048853.1">
    <property type="nucleotide sequence ID" value="NZ_CAXXQO010000003.1"/>
</dbReference>
<protein>
    <recommendedName>
        <fullName evidence="2">DUF2059 domain-containing protein</fullName>
    </recommendedName>
</protein>
<accession>A0A1Y1S214</accession>
<keyword evidence="4" id="KW-1185">Reference proteome</keyword>
<gene>
    <name evidence="3" type="ORF">B4O97_04915</name>
</gene>
<proteinExistence type="predicted"/>
<dbReference type="EMBL" id="MWQY01000004">
    <property type="protein sequence ID" value="ORC36969.1"/>
    <property type="molecule type" value="Genomic_DNA"/>
</dbReference>
<reference evidence="3 4" key="1">
    <citation type="submission" date="2017-03" db="EMBL/GenBank/DDBJ databases">
        <title>Draft Genome sequence of Marispirochaeta sp. strain JC444.</title>
        <authorList>
            <person name="Shivani Y."/>
            <person name="Subhash Y."/>
            <person name="Sasikala C."/>
            <person name="Ramana C."/>
        </authorList>
    </citation>
    <scope>NUCLEOTIDE SEQUENCE [LARGE SCALE GENOMIC DNA]</scope>
    <source>
        <strain evidence="3 4">JC444</strain>
    </source>
</reference>
<evidence type="ECO:0000256" key="1">
    <source>
        <dbReference type="SAM" id="SignalP"/>
    </source>
</evidence>
<comment type="caution">
    <text evidence="3">The sequence shown here is derived from an EMBL/GenBank/DDBJ whole genome shotgun (WGS) entry which is preliminary data.</text>
</comment>
<evidence type="ECO:0000313" key="4">
    <source>
        <dbReference type="Proteomes" id="UP000192343"/>
    </source>
</evidence>
<keyword evidence="1" id="KW-0732">Signal</keyword>
<sequence>MKKSIAILLFSLLSFASLFGQSKEEDIVRLMEMTGSANMGIQVMQNMIVQFKQILPEIPEDYWDQFMARVNPADMIDLIVPIYDKHFTHEEITDIISFYETPTGKKLIQEMPAISQESMAAGQAWGMRIGQEIQQQLVEDGLLDI</sequence>
<feature type="chain" id="PRO_5012688671" description="DUF2059 domain-containing protein" evidence="1">
    <location>
        <begin position="21"/>
        <end position="145"/>
    </location>
</feature>
<evidence type="ECO:0000313" key="3">
    <source>
        <dbReference type="EMBL" id="ORC36969.1"/>
    </source>
</evidence>
<organism evidence="3 4">
    <name type="scientific">Marispirochaeta aestuarii</name>
    <dbReference type="NCBI Taxonomy" id="1963862"/>
    <lineage>
        <taxon>Bacteria</taxon>
        <taxon>Pseudomonadati</taxon>
        <taxon>Spirochaetota</taxon>
        <taxon>Spirochaetia</taxon>
        <taxon>Spirochaetales</taxon>
        <taxon>Spirochaetaceae</taxon>
        <taxon>Marispirochaeta</taxon>
    </lineage>
</organism>
<dbReference type="InterPro" id="IPR018637">
    <property type="entry name" value="DUF2059"/>
</dbReference>
<dbReference type="OrthoDB" id="191313at2"/>
<dbReference type="AlphaFoldDB" id="A0A1Y1S214"/>
<feature type="domain" description="DUF2059" evidence="2">
    <location>
        <begin position="74"/>
        <end position="131"/>
    </location>
</feature>
<name>A0A1Y1S214_9SPIO</name>